<evidence type="ECO:0000256" key="8">
    <source>
        <dbReference type="ARBA" id="ARBA00047417"/>
    </source>
</evidence>
<dbReference type="InterPro" id="IPR043138">
    <property type="entry name" value="GGT_lsub"/>
</dbReference>
<evidence type="ECO:0000256" key="7">
    <source>
        <dbReference type="ARBA" id="ARBA00023315"/>
    </source>
</evidence>
<dbReference type="EC" id="3.4.19.13" evidence="11"/>
<evidence type="ECO:0000313" key="13">
    <source>
        <dbReference type="Proteomes" id="UP000030826"/>
    </source>
</evidence>
<name>A0A0B1Q1A4_9HYPH</name>
<evidence type="ECO:0000256" key="10">
    <source>
        <dbReference type="PIRSR" id="PIRSR600101-2"/>
    </source>
</evidence>
<comment type="similarity">
    <text evidence="3 11">Belongs to the gamma-glutamyltransferase family.</text>
</comment>
<comment type="subunit">
    <text evidence="11">This enzyme consists of two polypeptide chains, which are synthesized in precursor form from a single polypeptide.</text>
</comment>
<dbReference type="InterPro" id="IPR055262">
    <property type="entry name" value="GGT_CS"/>
</dbReference>
<dbReference type="PANTHER" id="PTHR43199:SF1">
    <property type="entry name" value="GLUTATHIONE HYDROLASE PROENZYME"/>
    <property type="match status" value="1"/>
</dbReference>
<dbReference type="GO" id="GO:0006751">
    <property type="term" value="P:glutathione catabolic process"/>
    <property type="evidence" value="ECO:0007669"/>
    <property type="project" value="UniProtKB-UniRule"/>
</dbReference>
<dbReference type="PRINTS" id="PR01210">
    <property type="entry name" value="GGTRANSPTASE"/>
</dbReference>
<evidence type="ECO:0000256" key="4">
    <source>
        <dbReference type="ARBA" id="ARBA00022679"/>
    </source>
</evidence>
<dbReference type="PROSITE" id="PS00462">
    <property type="entry name" value="G_GLU_TRANSPEPTIDASE"/>
    <property type="match status" value="1"/>
</dbReference>
<keyword evidence="7 11" id="KW-0012">Acyltransferase</keyword>
<dbReference type="OrthoDB" id="9781342at2"/>
<organism evidence="12 13">
    <name type="scientific">Aureimonas altamirensis</name>
    <dbReference type="NCBI Taxonomy" id="370622"/>
    <lineage>
        <taxon>Bacteria</taxon>
        <taxon>Pseudomonadati</taxon>
        <taxon>Pseudomonadota</taxon>
        <taxon>Alphaproteobacteria</taxon>
        <taxon>Hyphomicrobiales</taxon>
        <taxon>Aurantimonadaceae</taxon>
        <taxon>Aureimonas</taxon>
    </lineage>
</organism>
<evidence type="ECO:0000256" key="11">
    <source>
        <dbReference type="RuleBase" id="RU368036"/>
    </source>
</evidence>
<evidence type="ECO:0000256" key="5">
    <source>
        <dbReference type="ARBA" id="ARBA00022801"/>
    </source>
</evidence>
<dbReference type="GO" id="GO:0036374">
    <property type="term" value="F:glutathione hydrolase activity"/>
    <property type="evidence" value="ECO:0007669"/>
    <property type="project" value="UniProtKB-UniRule"/>
</dbReference>
<dbReference type="SUPFAM" id="SSF56235">
    <property type="entry name" value="N-terminal nucleophile aminohydrolases (Ntn hydrolases)"/>
    <property type="match status" value="1"/>
</dbReference>
<comment type="caution">
    <text evidence="12">The sequence shown here is derived from an EMBL/GenBank/DDBJ whole genome shotgun (WGS) entry which is preliminary data.</text>
</comment>
<dbReference type="Pfam" id="PF01019">
    <property type="entry name" value="G_glu_transpept"/>
    <property type="match status" value="1"/>
</dbReference>
<proteinExistence type="inferred from homology"/>
<dbReference type="GO" id="GO:0103068">
    <property type="term" value="F:leukotriene C4 gamma-glutamyl transferase activity"/>
    <property type="evidence" value="ECO:0007669"/>
    <property type="project" value="UniProtKB-EC"/>
</dbReference>
<sequence>MPAELRTLLLVSAIGIAITGPWPSRAASPAPVEGDNGMVVTAQHLASQVGVDVLRQGGNAVDAAIAVGYALAVVYPTAGNLGGGGFMTIRLADGTSTFLDFRERAPKAATRDMYLDAAGEPVPGASTDTYLAVGVPGSVAGFEAAREKYGTWERERLIAPALRLAREGFVLEPGDIASLADGNDMLAQDPAAASIFLRDGQPLRLGDTLVQHDLAASLDAISQGGADAFYKGEIADLIVKASQENGGILARPDFEEYRVRELEPVECSYRGYDIVSSPPPSSGGLVICEILNVLEGYPISYLGYGSAETTRLMVEAMRHAFVDRNTALGDPDFVDNPVEKLTSKAYAEEIRARIDPYRAGVSEDLRPAGATESTETTHYSIIDKDGNAVAVTYTLNGSFGTGKVAEGTGILLNNEMDDFTSKPGVPNLYGLVQGEANAIEPGKSPLSSMSPTIVSRDGKPFMVIGSPGGSRIITITLSAIMNVIDHGMDIQQAIDAPRIHHQWLPDTVAMEPYALSPDTLRLLAGMGYTVGIDPDWTIWGEAAGILVGGRDLEEIEAGTGTARYYGAIDSRATAGAAIGY</sequence>
<evidence type="ECO:0000256" key="3">
    <source>
        <dbReference type="ARBA" id="ARBA00009381"/>
    </source>
</evidence>
<keyword evidence="5 11" id="KW-0378">Hydrolase</keyword>
<protein>
    <recommendedName>
        <fullName evidence="11">Glutathione hydrolase proenzyme</fullName>
        <ecNumber evidence="11">2.3.2.2</ecNumber>
        <ecNumber evidence="11">3.4.19.13</ecNumber>
    </recommendedName>
    <component>
        <recommendedName>
            <fullName evidence="11">Glutathione hydrolase large chain</fullName>
        </recommendedName>
    </component>
    <component>
        <recommendedName>
            <fullName evidence="11">Glutathione hydrolase small chain</fullName>
        </recommendedName>
    </component>
</protein>
<evidence type="ECO:0000313" key="12">
    <source>
        <dbReference type="EMBL" id="KHJ53221.1"/>
    </source>
</evidence>
<reference evidence="12 13" key="1">
    <citation type="submission" date="2014-09" db="EMBL/GenBank/DDBJ databases">
        <title>Isolation and characterization of Aurantimonas altamirensis ON-56566 from clinical sample following a dog bite.</title>
        <authorList>
            <person name="Eshaghi A."/>
            <person name="Li A."/>
            <person name="Shahinas D."/>
            <person name="Bahn P."/>
            <person name="Kus J.V."/>
            <person name="Patel S.N."/>
        </authorList>
    </citation>
    <scope>NUCLEOTIDE SEQUENCE [LARGE SCALE GENOMIC DNA]</scope>
    <source>
        <strain evidence="12 13">ON-56566</strain>
    </source>
</reference>
<evidence type="ECO:0000256" key="9">
    <source>
        <dbReference type="PIRSR" id="PIRSR600101-1"/>
    </source>
</evidence>
<dbReference type="Gene3D" id="3.60.20.40">
    <property type="match status" value="1"/>
</dbReference>
<gene>
    <name evidence="12" type="primary">ggt</name>
    <name evidence="12" type="ORF">LA66_19635</name>
</gene>
<feature type="active site" description="Nucleophile" evidence="9">
    <location>
        <position position="376"/>
    </location>
</feature>
<comment type="catalytic activity">
    <reaction evidence="1 11">
        <text>an S-substituted glutathione + H2O = an S-substituted L-cysteinylglycine + L-glutamate</text>
        <dbReference type="Rhea" id="RHEA:59468"/>
        <dbReference type="ChEBI" id="CHEBI:15377"/>
        <dbReference type="ChEBI" id="CHEBI:29985"/>
        <dbReference type="ChEBI" id="CHEBI:90779"/>
        <dbReference type="ChEBI" id="CHEBI:143103"/>
        <dbReference type="EC" id="3.4.19.13"/>
    </reaction>
</comment>
<keyword evidence="11" id="KW-0317">Glutathione biosynthesis</keyword>
<dbReference type="EC" id="2.3.2.2" evidence="11"/>
<feature type="binding site" evidence="10">
    <location>
        <position position="102"/>
    </location>
    <ligand>
        <name>L-glutamate</name>
        <dbReference type="ChEBI" id="CHEBI:29985"/>
    </ligand>
</feature>
<comment type="catalytic activity">
    <reaction evidence="8 11">
        <text>an N-terminal (5-L-glutamyl)-[peptide] + an alpha-amino acid = 5-L-glutamyl amino acid + an N-terminal L-alpha-aminoacyl-[peptide]</text>
        <dbReference type="Rhea" id="RHEA:23904"/>
        <dbReference type="Rhea" id="RHEA-COMP:9780"/>
        <dbReference type="Rhea" id="RHEA-COMP:9795"/>
        <dbReference type="ChEBI" id="CHEBI:77644"/>
        <dbReference type="ChEBI" id="CHEBI:78597"/>
        <dbReference type="ChEBI" id="CHEBI:78599"/>
        <dbReference type="ChEBI" id="CHEBI:78608"/>
        <dbReference type="EC" id="2.3.2.2"/>
    </reaction>
</comment>
<comment type="pathway">
    <text evidence="11">Sulfur metabolism; glutathione metabolism.</text>
</comment>
<keyword evidence="6 11" id="KW-0865">Zymogen</keyword>
<accession>A0A0B1Q1A4</accession>
<dbReference type="InterPro" id="IPR051792">
    <property type="entry name" value="GGT_bact"/>
</dbReference>
<dbReference type="InterPro" id="IPR043137">
    <property type="entry name" value="GGT_ssub_C"/>
</dbReference>
<keyword evidence="4 11" id="KW-0808">Transferase</keyword>
<comment type="catalytic activity">
    <reaction evidence="2 11">
        <text>glutathione + H2O = L-cysteinylglycine + L-glutamate</text>
        <dbReference type="Rhea" id="RHEA:28807"/>
        <dbReference type="ChEBI" id="CHEBI:15377"/>
        <dbReference type="ChEBI" id="CHEBI:29985"/>
        <dbReference type="ChEBI" id="CHEBI:57925"/>
        <dbReference type="ChEBI" id="CHEBI:61694"/>
        <dbReference type="EC" id="3.4.19.13"/>
    </reaction>
</comment>
<dbReference type="InterPro" id="IPR000101">
    <property type="entry name" value="GGT_peptidase"/>
</dbReference>
<feature type="binding site" evidence="10">
    <location>
        <position position="418"/>
    </location>
    <ligand>
        <name>L-glutamate</name>
        <dbReference type="ChEBI" id="CHEBI:29985"/>
    </ligand>
</feature>
<dbReference type="NCBIfam" id="TIGR00066">
    <property type="entry name" value="g_glut_trans"/>
    <property type="match status" value="1"/>
</dbReference>
<evidence type="ECO:0000256" key="1">
    <source>
        <dbReference type="ARBA" id="ARBA00001049"/>
    </source>
</evidence>
<dbReference type="STRING" id="370622.LA66_19635"/>
<dbReference type="RefSeq" id="WP_039195851.1">
    <property type="nucleotide sequence ID" value="NZ_JRFJ01000007.1"/>
</dbReference>
<dbReference type="Gene3D" id="1.10.246.130">
    <property type="match status" value="1"/>
</dbReference>
<feature type="binding site" evidence="10">
    <location>
        <position position="469"/>
    </location>
    <ligand>
        <name>L-glutamate</name>
        <dbReference type="ChEBI" id="CHEBI:29985"/>
    </ligand>
</feature>
<dbReference type="AlphaFoldDB" id="A0A0B1Q1A4"/>
<dbReference type="InterPro" id="IPR029055">
    <property type="entry name" value="Ntn_hydrolases_N"/>
</dbReference>
<evidence type="ECO:0000256" key="6">
    <source>
        <dbReference type="ARBA" id="ARBA00023145"/>
    </source>
</evidence>
<dbReference type="GO" id="GO:0006750">
    <property type="term" value="P:glutathione biosynthetic process"/>
    <property type="evidence" value="ECO:0007669"/>
    <property type="project" value="UniProtKB-KW"/>
</dbReference>
<evidence type="ECO:0000256" key="2">
    <source>
        <dbReference type="ARBA" id="ARBA00001089"/>
    </source>
</evidence>
<feature type="binding site" evidence="10">
    <location>
        <begin position="447"/>
        <end position="448"/>
    </location>
    <ligand>
        <name>L-glutamate</name>
        <dbReference type="ChEBI" id="CHEBI:29985"/>
    </ligand>
</feature>
<dbReference type="UniPathway" id="UPA00204"/>
<feature type="binding site" evidence="10">
    <location>
        <begin position="394"/>
        <end position="396"/>
    </location>
    <ligand>
        <name>L-glutamate</name>
        <dbReference type="ChEBI" id="CHEBI:29985"/>
    </ligand>
</feature>
<comment type="PTM">
    <text evidence="11">Cleaved by autocatalysis into a large and a small subunit.</text>
</comment>
<dbReference type="PANTHER" id="PTHR43199">
    <property type="entry name" value="GLUTATHIONE HYDROLASE"/>
    <property type="match status" value="1"/>
</dbReference>
<dbReference type="Proteomes" id="UP000030826">
    <property type="component" value="Unassembled WGS sequence"/>
</dbReference>
<dbReference type="EMBL" id="JRFJ01000007">
    <property type="protein sequence ID" value="KHJ53221.1"/>
    <property type="molecule type" value="Genomic_DNA"/>
</dbReference>